<organism evidence="4 5">
    <name type="scientific">Photobacterium alginatilyticum</name>
    <dbReference type="NCBI Taxonomy" id="1775171"/>
    <lineage>
        <taxon>Bacteria</taxon>
        <taxon>Pseudomonadati</taxon>
        <taxon>Pseudomonadota</taxon>
        <taxon>Gammaproteobacteria</taxon>
        <taxon>Vibrionales</taxon>
        <taxon>Vibrionaceae</taxon>
        <taxon>Photobacterium</taxon>
    </lineage>
</organism>
<dbReference type="PANTHER" id="PTHR43877">
    <property type="entry name" value="AMINOALKYLPHOSPHONATE N-ACETYLTRANSFERASE-RELATED-RELATED"/>
    <property type="match status" value="1"/>
</dbReference>
<evidence type="ECO:0000256" key="1">
    <source>
        <dbReference type="ARBA" id="ARBA00022679"/>
    </source>
</evidence>
<dbReference type="RefSeq" id="WP_160649406.1">
    <property type="nucleotide sequence ID" value="NZ_RSEJ01000004.1"/>
</dbReference>
<dbReference type="PANTHER" id="PTHR43877:SF2">
    <property type="entry name" value="AMINOALKYLPHOSPHONATE N-ACETYLTRANSFERASE-RELATED"/>
    <property type="match status" value="1"/>
</dbReference>
<keyword evidence="1" id="KW-0808">Transferase</keyword>
<dbReference type="PROSITE" id="PS51186">
    <property type="entry name" value="GNAT"/>
    <property type="match status" value="1"/>
</dbReference>
<reference evidence="4 5" key="1">
    <citation type="journal article" date="2017" name="Int. J. Syst. Evol. Microbiol.">
        <title>Photobacterium alginatilyticum sp. nov., a marine bacterium isolated from bottom seawater.</title>
        <authorList>
            <person name="Wang X."/>
            <person name="Wang Y."/>
            <person name="Yang X."/>
            <person name="Sun H."/>
            <person name="Li B."/>
            <person name="Zhang X.H."/>
        </authorList>
    </citation>
    <scope>NUCLEOTIDE SEQUENCE [LARGE SCALE GENOMIC DNA]</scope>
    <source>
        <strain evidence="4 5">P03D4</strain>
    </source>
</reference>
<protein>
    <submittedName>
        <fullName evidence="4">GNAT family N-acetyltransferase</fullName>
    </submittedName>
</protein>
<name>A0ABW9YEI5_9GAMM</name>
<sequence>MIQYREMEISDYQGVINLWTASDGMTLRDADSQENIDMYLQRNQGLSFVAIHNSQIIGAVLVGTDGRRGYLQHLSVSSAYQSRGIGQKLVDYVISALGNIGISKTHLFVHNANERAQHFYQKMGWFPRDEVRMFSYNSSTNSDV</sequence>
<evidence type="ECO:0000259" key="3">
    <source>
        <dbReference type="PROSITE" id="PS51186"/>
    </source>
</evidence>
<dbReference type="SUPFAM" id="SSF55729">
    <property type="entry name" value="Acyl-CoA N-acyltransferases (Nat)"/>
    <property type="match status" value="1"/>
</dbReference>
<keyword evidence="2" id="KW-0012">Acyltransferase</keyword>
<dbReference type="InterPro" id="IPR050832">
    <property type="entry name" value="Bact_Acetyltransf"/>
</dbReference>
<proteinExistence type="predicted"/>
<dbReference type="InterPro" id="IPR000182">
    <property type="entry name" value="GNAT_dom"/>
</dbReference>
<accession>A0ABW9YEI5</accession>
<feature type="domain" description="N-acetyltransferase" evidence="3">
    <location>
        <begin position="2"/>
        <end position="144"/>
    </location>
</feature>
<dbReference type="CDD" id="cd04301">
    <property type="entry name" value="NAT_SF"/>
    <property type="match status" value="1"/>
</dbReference>
<gene>
    <name evidence="4" type="ORF">EIZ48_06390</name>
</gene>
<dbReference type="EMBL" id="RSEJ01000004">
    <property type="protein sequence ID" value="NBI52200.1"/>
    <property type="molecule type" value="Genomic_DNA"/>
</dbReference>
<dbReference type="InterPro" id="IPR016181">
    <property type="entry name" value="Acyl_CoA_acyltransferase"/>
</dbReference>
<keyword evidence="5" id="KW-1185">Reference proteome</keyword>
<comment type="caution">
    <text evidence="4">The sequence shown here is derived from an EMBL/GenBank/DDBJ whole genome shotgun (WGS) entry which is preliminary data.</text>
</comment>
<dbReference type="Gene3D" id="3.40.630.30">
    <property type="match status" value="1"/>
</dbReference>
<evidence type="ECO:0000313" key="4">
    <source>
        <dbReference type="EMBL" id="NBI52200.1"/>
    </source>
</evidence>
<evidence type="ECO:0000313" key="5">
    <source>
        <dbReference type="Proteomes" id="UP000738517"/>
    </source>
</evidence>
<dbReference type="Proteomes" id="UP000738517">
    <property type="component" value="Unassembled WGS sequence"/>
</dbReference>
<dbReference type="Pfam" id="PF00583">
    <property type="entry name" value="Acetyltransf_1"/>
    <property type="match status" value="1"/>
</dbReference>
<evidence type="ECO:0000256" key="2">
    <source>
        <dbReference type="ARBA" id="ARBA00023315"/>
    </source>
</evidence>